<feature type="compositionally biased region" description="Basic and acidic residues" evidence="1">
    <location>
        <begin position="65"/>
        <end position="76"/>
    </location>
</feature>
<feature type="compositionally biased region" description="Basic and acidic residues" evidence="1">
    <location>
        <begin position="1"/>
        <end position="10"/>
    </location>
</feature>
<name>A0A7S0RIG7_9CHLO</name>
<dbReference type="Pfam" id="PF04427">
    <property type="entry name" value="Brix"/>
    <property type="match status" value="1"/>
</dbReference>
<dbReference type="PROSITE" id="PS50833">
    <property type="entry name" value="BRIX"/>
    <property type="match status" value="1"/>
</dbReference>
<dbReference type="SUPFAM" id="SSF52954">
    <property type="entry name" value="Class II aaRS ABD-related"/>
    <property type="match status" value="1"/>
</dbReference>
<dbReference type="InterPro" id="IPR007109">
    <property type="entry name" value="Brix"/>
</dbReference>
<dbReference type="AlphaFoldDB" id="A0A7S0RIG7"/>
<dbReference type="GO" id="GO:0000470">
    <property type="term" value="P:maturation of LSU-rRNA"/>
    <property type="evidence" value="ECO:0007669"/>
    <property type="project" value="TreeGrafter"/>
</dbReference>
<reference evidence="3" key="1">
    <citation type="submission" date="2021-01" db="EMBL/GenBank/DDBJ databases">
        <authorList>
            <person name="Corre E."/>
            <person name="Pelletier E."/>
            <person name="Niang G."/>
            <person name="Scheremetjew M."/>
            <person name="Finn R."/>
            <person name="Kale V."/>
            <person name="Holt S."/>
            <person name="Cochrane G."/>
            <person name="Meng A."/>
            <person name="Brown T."/>
            <person name="Cohen L."/>
        </authorList>
    </citation>
    <scope>NUCLEOTIDE SEQUENCE</scope>
    <source>
        <strain evidence="3">SAG 11-49</strain>
    </source>
</reference>
<dbReference type="PANTHER" id="PTHR22734">
    <property type="entry name" value="U3 SMALL NUCLEOLAR RIBONUCLEOPROTEIN PROTEIN IMP4"/>
    <property type="match status" value="1"/>
</dbReference>
<organism evidence="3">
    <name type="scientific">Chlamydomonas leiostraca</name>
    <dbReference type="NCBI Taxonomy" id="1034604"/>
    <lineage>
        <taxon>Eukaryota</taxon>
        <taxon>Viridiplantae</taxon>
        <taxon>Chlorophyta</taxon>
        <taxon>core chlorophytes</taxon>
        <taxon>Chlorophyceae</taxon>
        <taxon>CS clade</taxon>
        <taxon>Chlamydomonadales</taxon>
        <taxon>Chlamydomonadaceae</taxon>
        <taxon>Chlamydomonas</taxon>
    </lineage>
</organism>
<dbReference type="Gene3D" id="3.40.50.10480">
    <property type="entry name" value="Probable brix-domain ribosomal biogenesis protein"/>
    <property type="match status" value="1"/>
</dbReference>
<evidence type="ECO:0000313" key="3">
    <source>
        <dbReference type="EMBL" id="CAD8677784.1"/>
    </source>
</evidence>
<sequence>MVKSERESAGRKRRRDEEECGDGGGASTSGREATIGMQTSGIKNKQKRSELYAKLKHKQKKKKKQEREKRQKEEQKAVAAGLEPPPRKQQKTIENTRVKDETMVADGDEEVVADEEQDEFAEHFANARPPKVLITTCYKPSKVMYTFISELLETLPHAEYYKRQGFPLKKIVDFAKNRDFTDLMVLNEDNKVVNALVLVHLPDGPTARFRLRNLVLGRDITGHGRATAHKPELVLNNFGTRLGRRVGRMFASLFAQEPQFRGRRVVTFHNQRDFIFFRHHRYIFEEKEKKVAVPAAAAASGKGKKPPAKKTEKVVQARLQELGPRFTLKLEALQKGTFDTRTGEFEWLRKKDSDASRRKFSL</sequence>
<dbReference type="InterPro" id="IPR044281">
    <property type="entry name" value="IMP4/RPF1"/>
</dbReference>
<dbReference type="SMART" id="SM00879">
    <property type="entry name" value="Brix"/>
    <property type="match status" value="1"/>
</dbReference>
<dbReference type="GO" id="GO:0042134">
    <property type="term" value="F:rRNA primary transcript binding"/>
    <property type="evidence" value="ECO:0007669"/>
    <property type="project" value="InterPro"/>
</dbReference>
<gene>
    <name evidence="3" type="ORF">CLEI1391_LOCUS8178</name>
</gene>
<proteinExistence type="predicted"/>
<evidence type="ECO:0000256" key="1">
    <source>
        <dbReference type="SAM" id="MobiDB-lite"/>
    </source>
</evidence>
<dbReference type="GO" id="GO:0030687">
    <property type="term" value="C:preribosome, large subunit precursor"/>
    <property type="evidence" value="ECO:0007669"/>
    <property type="project" value="TreeGrafter"/>
</dbReference>
<evidence type="ECO:0000259" key="2">
    <source>
        <dbReference type="PROSITE" id="PS50833"/>
    </source>
</evidence>
<accession>A0A7S0RIG7</accession>
<protein>
    <recommendedName>
        <fullName evidence="2">Brix domain-containing protein</fullName>
    </recommendedName>
</protein>
<dbReference type="PANTHER" id="PTHR22734:SF3">
    <property type="entry name" value="RIBOSOME PRODUCTION FACTOR 1"/>
    <property type="match status" value="1"/>
</dbReference>
<dbReference type="GO" id="GO:0000460">
    <property type="term" value="P:maturation of 5.8S rRNA"/>
    <property type="evidence" value="ECO:0007669"/>
    <property type="project" value="TreeGrafter"/>
</dbReference>
<feature type="domain" description="Brix" evidence="2">
    <location>
        <begin position="130"/>
        <end position="339"/>
    </location>
</feature>
<dbReference type="EMBL" id="HBFB01014458">
    <property type="protein sequence ID" value="CAD8677784.1"/>
    <property type="molecule type" value="Transcribed_RNA"/>
</dbReference>
<feature type="region of interest" description="Disordered" evidence="1">
    <location>
        <begin position="1"/>
        <end position="94"/>
    </location>
</feature>
<dbReference type="FunFam" id="3.40.50.10480:FF:000004">
    <property type="entry name" value="Ribosome production factor 1"/>
    <property type="match status" value="1"/>
</dbReference>
<feature type="compositionally biased region" description="Polar residues" evidence="1">
    <location>
        <begin position="28"/>
        <end position="43"/>
    </location>
</feature>
<dbReference type="GO" id="GO:0005730">
    <property type="term" value="C:nucleolus"/>
    <property type="evidence" value="ECO:0007669"/>
    <property type="project" value="TreeGrafter"/>
</dbReference>
<feature type="compositionally biased region" description="Basic residues" evidence="1">
    <location>
        <begin position="54"/>
        <end position="64"/>
    </location>
</feature>